<reference evidence="3 4" key="1">
    <citation type="journal article" date="2000" name="Nature">
        <title>Sequence and analysis of chromosome 3 of the plant Arabidopsis thaliana.</title>
        <authorList>
            <consortium name="European Union Chromosome 3 Arabidopsis Sequencing Consortium"/>
            <consortium name="Institute for Genomic Research"/>
            <consortium name="Kazusa DNA Research Institute"/>
            <person name="Salanoubat M."/>
            <person name="Lemcke K."/>
            <person name="Rieger M."/>
            <person name="Ansorge W."/>
            <person name="Unseld M."/>
            <person name="Fartmann B."/>
            <person name="Valle G."/>
            <person name="Blocker H."/>
            <person name="Perez-Alonso M."/>
            <person name="Obermaier B."/>
            <person name="Delseny M."/>
            <person name="Boutry M."/>
            <person name="Grivell L.A."/>
            <person name="Mache R."/>
            <person name="Puigdomenech P."/>
            <person name="De Simone V."/>
            <person name="Choisne N."/>
            <person name="Artiguenave F."/>
            <person name="Robert C."/>
            <person name="Brottier P."/>
            <person name="Wincker P."/>
            <person name="Cattolico L."/>
            <person name="Weissenbach J."/>
            <person name="Saurin W."/>
            <person name="Quetier F."/>
            <person name="Schafer M."/>
            <person name="Muller-Auer S."/>
            <person name="Gabel C."/>
            <person name="Fuchs M."/>
            <person name="Benes V."/>
            <person name="Wurmbach E."/>
            <person name="Drzonek H."/>
            <person name="Erfle H."/>
            <person name="Jordan N."/>
            <person name="Bangert S."/>
            <person name="Wiedelmann R."/>
            <person name="Kranz H."/>
            <person name="Voss H."/>
            <person name="Holland R."/>
            <person name="Brandt P."/>
            <person name="Nyakatura G."/>
            <person name="Vezzi A."/>
            <person name="D'Angelo M."/>
            <person name="Pallavicini A."/>
            <person name="Toppo S."/>
            <person name="Simionati B."/>
            <person name="Conrad A."/>
            <person name="Hornischer K."/>
            <person name="Kauer G."/>
            <person name="Lohnert T.H."/>
            <person name="Nordsiek G."/>
            <person name="Reichelt J."/>
            <person name="Scharfe M."/>
            <person name="Schon O."/>
            <person name="Bargues M."/>
            <person name="Terol J."/>
            <person name="Climent J."/>
            <person name="Navarro P."/>
            <person name="Collado C."/>
            <person name="Perez-Perez A."/>
            <person name="Ottenwalder B."/>
            <person name="Duchemin D."/>
            <person name="Cooke R."/>
            <person name="Laudie M."/>
            <person name="Berger-Llauro C."/>
            <person name="Purnelle B."/>
            <person name="Masuy D."/>
            <person name="de Haan M."/>
            <person name="Maarse A.C."/>
            <person name="Alcaraz J.P."/>
            <person name="Cottet A."/>
            <person name="Casacuberta E."/>
            <person name="Monfort A."/>
            <person name="Argiriou A."/>
            <person name="flores M."/>
            <person name="Liguori R."/>
            <person name="Vitale D."/>
            <person name="Mannhaupt G."/>
            <person name="Haase D."/>
            <person name="Schoof H."/>
            <person name="Rudd S."/>
            <person name="Zaccaria P."/>
            <person name="Mewes H.W."/>
            <person name="Mayer K.F."/>
            <person name="Kaul S."/>
            <person name="Town C.D."/>
            <person name="Koo H.L."/>
            <person name="Tallon L.J."/>
            <person name="Jenkins J."/>
            <person name="Rooney T."/>
            <person name="Rizzo M."/>
            <person name="Walts A."/>
            <person name="Utterback T."/>
            <person name="Fujii C.Y."/>
            <person name="Shea T.P."/>
            <person name="Creasy T.H."/>
            <person name="Haas B."/>
            <person name="Maiti R."/>
            <person name="Wu D."/>
            <person name="Peterson J."/>
            <person name="Van Aken S."/>
            <person name="Pai G."/>
            <person name="Militscher J."/>
            <person name="Sellers P."/>
            <person name="Gill J.E."/>
            <person name="Feldblyum T.V."/>
            <person name="Preuss D."/>
            <person name="Lin X."/>
            <person name="Nierman W.C."/>
            <person name="Salzberg S.L."/>
            <person name="White O."/>
            <person name="Venter J.C."/>
            <person name="Fraser C.M."/>
            <person name="Kaneko T."/>
            <person name="Nakamura Y."/>
            <person name="Sato S."/>
            <person name="Kato T."/>
            <person name="Asamizu E."/>
            <person name="Sasamoto S."/>
            <person name="Kimura T."/>
            <person name="Idesawa K."/>
            <person name="Kawashima K."/>
            <person name="Kishida Y."/>
            <person name="Kiyokawa C."/>
            <person name="Kohara M."/>
            <person name="Matsumoto M."/>
            <person name="Matsuno A."/>
            <person name="Muraki A."/>
            <person name="Nakayama S."/>
            <person name="Nakazaki N."/>
            <person name="Shinpo S."/>
            <person name="Takeuchi C."/>
            <person name="Wada T."/>
            <person name="Watanabe A."/>
            <person name="Yamada M."/>
            <person name="Yasuda M."/>
            <person name="Tabata S."/>
        </authorList>
    </citation>
    <scope>NUCLEOTIDE SEQUENCE [LARGE SCALE GENOMIC DNA]</scope>
    <source>
        <strain evidence="4">cv. Columbia</strain>
    </source>
</reference>
<reference evidence="3" key="3">
    <citation type="submission" date="2016-05" db="EMBL/GenBank/DDBJ databases">
        <authorList>
            <person name="Krishnakumar V."/>
            <person name="Cheng C.-Y."/>
            <person name="Chan A.P."/>
            <person name="Schobel S."/>
            <person name="Kim M."/>
            <person name="Ferlanti E.S."/>
            <person name="Belyaeva I."/>
            <person name="Rosen B.D."/>
            <person name="Micklem G."/>
            <person name="Miller J.R."/>
            <person name="Vaughn M."/>
            <person name="Town C.D."/>
        </authorList>
    </citation>
    <scope>NUCLEOTIDE SEQUENCE</scope>
</reference>
<evidence type="ECO:0000313" key="3">
    <source>
        <dbReference type="EMBL" id="ANM64892.1"/>
    </source>
</evidence>
<dbReference type="Araport" id="AT3G43970"/>
<dbReference type="AlphaFoldDB" id="A0A1I9LQN4"/>
<sequence>MKEMGTIRSSHDWVATSKDDGVLRLQDDLNSVASDRDPRRSLRPHASLPNQNCYQRINAIILRMDSVVAIQNAAWSSFLWVELVVVVKFLGSQFSIIDPLKAKISSGSSSQTPAPSPPVSLVQER</sequence>
<proteinExistence type="predicted"/>
<dbReference type="RefSeq" id="NP_189983.2">
    <property type="nucleotide sequence ID" value="NM_114265.2"/>
</dbReference>
<dbReference type="GeneID" id="823514"/>
<dbReference type="KEGG" id="ath:AT3G43970"/>
<dbReference type="ExpressionAtlas" id="A0A1I9LQN4">
    <property type="expression patterns" value="baseline and differential"/>
</dbReference>
<reference evidence="3" key="2">
    <citation type="submission" date="2011-02" db="EMBL/GenBank/DDBJ databases">
        <authorList>
            <consortium name="TAIR"/>
            <person name="Swarbreck D."/>
            <person name="Lamesch P."/>
            <person name="Wilks C."/>
            <person name="Huala E."/>
        </authorList>
    </citation>
    <scope>NUCLEOTIDE SEQUENCE</scope>
</reference>
<name>A0A1I9LQN4_ARATH</name>
<protein>
    <submittedName>
        <fullName evidence="3">Uncharacterized protein</fullName>
    </submittedName>
</protein>
<organism evidence="3 4">
    <name type="scientific">Arabidopsis thaliana</name>
    <name type="common">Mouse-ear cress</name>
    <dbReference type="NCBI Taxonomy" id="3702"/>
    <lineage>
        <taxon>Eukaryota</taxon>
        <taxon>Viridiplantae</taxon>
        <taxon>Streptophyta</taxon>
        <taxon>Embryophyta</taxon>
        <taxon>Tracheophyta</taxon>
        <taxon>Spermatophyta</taxon>
        <taxon>Magnoliopsida</taxon>
        <taxon>eudicotyledons</taxon>
        <taxon>Gunneridae</taxon>
        <taxon>Pentapetalae</taxon>
        <taxon>rosids</taxon>
        <taxon>malvids</taxon>
        <taxon>Brassicales</taxon>
        <taxon>Brassicaceae</taxon>
        <taxon>Camelineae</taxon>
        <taxon>Arabidopsis</taxon>
    </lineage>
</organism>
<dbReference type="EMBL" id="CP002686">
    <property type="protein sequence ID" value="AEE77850.2"/>
    <property type="molecule type" value="Genomic_DNA"/>
</dbReference>
<accession>A0A1I9LQN4</accession>
<reference evidence="4" key="4">
    <citation type="journal article" date="2017" name="Plant J.">
        <title>Araport11: a complete reannotation of the Arabidopsis thaliana reference genome.</title>
        <authorList>
            <person name="Cheng C.Y."/>
            <person name="Krishnakumar V."/>
            <person name="Chan A.P."/>
            <person name="Thibaud-Nissen F."/>
            <person name="Schobel S."/>
            <person name="Town C.D."/>
        </authorList>
    </citation>
    <scope>GENOME REANNOTATION</scope>
    <source>
        <strain evidence="4">cv. Columbia</strain>
    </source>
</reference>
<evidence type="ECO:0000256" key="1">
    <source>
        <dbReference type="SAM" id="MobiDB-lite"/>
    </source>
</evidence>
<dbReference type="PaxDb" id="3702-AT3G43970.1"/>
<evidence type="ECO:0000313" key="4">
    <source>
        <dbReference type="Proteomes" id="UP000006548"/>
    </source>
</evidence>
<dbReference type="TAIR" id="AT3G43970"/>
<keyword evidence="4" id="KW-1185">Reference proteome</keyword>
<dbReference type="EMBL" id="CP002686">
    <property type="protein sequence ID" value="ANM64892.1"/>
    <property type="molecule type" value="Genomic_DNA"/>
</dbReference>
<feature type="region of interest" description="Disordered" evidence="1">
    <location>
        <begin position="104"/>
        <end position="125"/>
    </location>
</feature>
<dbReference type="RefSeq" id="NP_001326894.1">
    <property type="nucleotide sequence ID" value="NM_001339118.1"/>
</dbReference>
<dbReference type="Proteomes" id="UP000006548">
    <property type="component" value="Chromosome 3"/>
</dbReference>
<gene>
    <name evidence="2 3" type="ordered locus">At3g43970</name>
</gene>
<evidence type="ECO:0000313" key="2">
    <source>
        <dbReference type="Araport" id="AT3G43970"/>
    </source>
</evidence>